<accession>S8E5A8</accession>
<dbReference type="AlphaFoldDB" id="S8E5A8"/>
<feature type="non-terminal residue" evidence="1">
    <location>
        <position position="70"/>
    </location>
</feature>
<reference evidence="1 2" key="1">
    <citation type="journal article" date="2013" name="BMC Genomics">
        <title>The miniature genome of a carnivorous plant Genlisea aurea contains a low number of genes and short non-coding sequences.</title>
        <authorList>
            <person name="Leushkin E.V."/>
            <person name="Sutormin R.A."/>
            <person name="Nabieva E.R."/>
            <person name="Penin A.A."/>
            <person name="Kondrashov A.S."/>
            <person name="Logacheva M.D."/>
        </authorList>
    </citation>
    <scope>NUCLEOTIDE SEQUENCE [LARGE SCALE GENOMIC DNA]</scope>
</reference>
<feature type="non-terminal residue" evidence="1">
    <location>
        <position position="1"/>
    </location>
</feature>
<sequence>LTSPNVRVALLSTTDTVSIPTRPEFPRSKSGQISYITNGSSSFSATIATYLKQKKAATARIKRRKLKPDF</sequence>
<proteinExistence type="predicted"/>
<gene>
    <name evidence="1" type="ORF">M569_07239</name>
</gene>
<name>S8E5A8_9LAMI</name>
<comment type="caution">
    <text evidence="1">The sequence shown here is derived from an EMBL/GenBank/DDBJ whole genome shotgun (WGS) entry which is preliminary data.</text>
</comment>
<organism evidence="1 2">
    <name type="scientific">Genlisea aurea</name>
    <dbReference type="NCBI Taxonomy" id="192259"/>
    <lineage>
        <taxon>Eukaryota</taxon>
        <taxon>Viridiplantae</taxon>
        <taxon>Streptophyta</taxon>
        <taxon>Embryophyta</taxon>
        <taxon>Tracheophyta</taxon>
        <taxon>Spermatophyta</taxon>
        <taxon>Magnoliopsida</taxon>
        <taxon>eudicotyledons</taxon>
        <taxon>Gunneridae</taxon>
        <taxon>Pentapetalae</taxon>
        <taxon>asterids</taxon>
        <taxon>lamiids</taxon>
        <taxon>Lamiales</taxon>
        <taxon>Lentibulariaceae</taxon>
        <taxon>Genlisea</taxon>
    </lineage>
</organism>
<keyword evidence="2" id="KW-1185">Reference proteome</keyword>
<dbReference type="EMBL" id="AUSU01003066">
    <property type="protein sequence ID" value="EPS67542.1"/>
    <property type="molecule type" value="Genomic_DNA"/>
</dbReference>
<evidence type="ECO:0000313" key="1">
    <source>
        <dbReference type="EMBL" id="EPS67542.1"/>
    </source>
</evidence>
<dbReference type="Proteomes" id="UP000015453">
    <property type="component" value="Unassembled WGS sequence"/>
</dbReference>
<evidence type="ECO:0000313" key="2">
    <source>
        <dbReference type="Proteomes" id="UP000015453"/>
    </source>
</evidence>
<protein>
    <submittedName>
        <fullName evidence="1">Uncharacterized protein</fullName>
    </submittedName>
</protein>